<evidence type="ECO:0000313" key="3">
    <source>
        <dbReference type="Proteomes" id="UP000319897"/>
    </source>
</evidence>
<feature type="signal peptide" evidence="1">
    <location>
        <begin position="1"/>
        <end position="18"/>
    </location>
</feature>
<feature type="chain" id="PRO_5021258289" description="DUF3617 family protein" evidence="1">
    <location>
        <begin position="19"/>
        <end position="127"/>
    </location>
</feature>
<dbReference type="AlphaFoldDB" id="A0A501XM86"/>
<evidence type="ECO:0000313" key="2">
    <source>
        <dbReference type="EMBL" id="TPE61802.1"/>
    </source>
</evidence>
<protein>
    <recommendedName>
        <fullName evidence="4">DUF3617 family protein</fullName>
    </recommendedName>
</protein>
<comment type="caution">
    <text evidence="2">The sequence shown here is derived from an EMBL/GenBank/DDBJ whole genome shotgun (WGS) entry which is preliminary data.</text>
</comment>
<reference evidence="2 3" key="1">
    <citation type="submission" date="2019-06" db="EMBL/GenBank/DDBJ databases">
        <authorList>
            <person name="Lee I."/>
            <person name="Jang G.I."/>
            <person name="Hwang C.Y."/>
        </authorList>
    </citation>
    <scope>NUCLEOTIDE SEQUENCE [LARGE SCALE GENOMIC DNA]</scope>
    <source>
        <strain evidence="2 3">PAMC 28131</strain>
    </source>
</reference>
<organism evidence="2 3">
    <name type="scientific">Sandaracinobacter neustonicus</name>
    <dbReference type="NCBI Taxonomy" id="1715348"/>
    <lineage>
        <taxon>Bacteria</taxon>
        <taxon>Pseudomonadati</taxon>
        <taxon>Pseudomonadota</taxon>
        <taxon>Alphaproteobacteria</taxon>
        <taxon>Sphingomonadales</taxon>
        <taxon>Sphingosinicellaceae</taxon>
        <taxon>Sandaracinobacter</taxon>
    </lineage>
</organism>
<evidence type="ECO:0000256" key="1">
    <source>
        <dbReference type="SAM" id="SignalP"/>
    </source>
</evidence>
<name>A0A501XM86_9SPHN</name>
<accession>A0A501XM86</accession>
<dbReference type="EMBL" id="VFSU01000021">
    <property type="protein sequence ID" value="TPE61802.1"/>
    <property type="molecule type" value="Genomic_DNA"/>
</dbReference>
<proteinExistence type="predicted"/>
<gene>
    <name evidence="2" type="ORF">FJQ54_07860</name>
</gene>
<evidence type="ECO:0008006" key="4">
    <source>
        <dbReference type="Google" id="ProtNLM"/>
    </source>
</evidence>
<keyword evidence="3" id="KW-1185">Reference proteome</keyword>
<dbReference type="Proteomes" id="UP000319897">
    <property type="component" value="Unassembled WGS sequence"/>
</dbReference>
<dbReference type="RefSeq" id="WP_140927861.1">
    <property type="nucleotide sequence ID" value="NZ_VFSU01000021.1"/>
</dbReference>
<keyword evidence="1" id="KW-0732">Signal</keyword>
<dbReference type="OrthoDB" id="7595119at2"/>
<sequence>MRLRFAIPLMLVPFSAEAQPAPDLKALQGFAPGAWQVTAIGGQSSSSQCLQDSAALLMGGRPGAQCSFSIIADSADSGTVTYRCSSGRSGRTSIRRDAKGIFTVDAQGLENGHPFQDRSEWRRSGGC</sequence>